<evidence type="ECO:0000313" key="7">
    <source>
        <dbReference type="Proteomes" id="UP000239649"/>
    </source>
</evidence>
<dbReference type="GO" id="GO:0005930">
    <property type="term" value="C:axoneme"/>
    <property type="evidence" value="ECO:0007669"/>
    <property type="project" value="UniProtKB-SubCell"/>
</dbReference>
<feature type="compositionally biased region" description="Low complexity" evidence="3">
    <location>
        <begin position="678"/>
        <end position="688"/>
    </location>
</feature>
<dbReference type="OrthoDB" id="10264738at2759"/>
<dbReference type="SMART" id="SM00332">
    <property type="entry name" value="PP2Cc"/>
    <property type="match status" value="1"/>
</dbReference>
<feature type="region of interest" description="Disordered" evidence="3">
    <location>
        <begin position="814"/>
        <end position="845"/>
    </location>
</feature>
<evidence type="ECO:0000259" key="5">
    <source>
        <dbReference type="PROSITE" id="PS51746"/>
    </source>
</evidence>
<dbReference type="InterPro" id="IPR032675">
    <property type="entry name" value="LRR_dom_sf"/>
</dbReference>
<dbReference type="STRING" id="554055.A0A2P6V9S5"/>
<dbReference type="InterPro" id="IPR001932">
    <property type="entry name" value="PPM-type_phosphatase-like_dom"/>
</dbReference>
<keyword evidence="4" id="KW-1133">Transmembrane helix</keyword>
<feature type="compositionally biased region" description="Basic residues" evidence="3">
    <location>
        <begin position="780"/>
        <end position="796"/>
    </location>
</feature>
<feature type="region of interest" description="Disordered" evidence="3">
    <location>
        <begin position="594"/>
        <end position="616"/>
    </location>
</feature>
<keyword evidence="7" id="KW-1185">Reference proteome</keyword>
<gene>
    <name evidence="6" type="ORF">C2E20_5632</name>
</gene>
<evidence type="ECO:0000256" key="1">
    <source>
        <dbReference type="ARBA" id="ARBA00004430"/>
    </source>
</evidence>
<dbReference type="InterPro" id="IPR001611">
    <property type="entry name" value="Leu-rich_rpt"/>
</dbReference>
<dbReference type="SUPFAM" id="SSF52058">
    <property type="entry name" value="L domain-like"/>
    <property type="match status" value="1"/>
</dbReference>
<comment type="caution">
    <text evidence="6">The sequence shown here is derived from an EMBL/GenBank/DDBJ whole genome shotgun (WGS) entry which is preliminary data.</text>
</comment>
<dbReference type="GO" id="GO:0004722">
    <property type="term" value="F:protein serine/threonine phosphatase activity"/>
    <property type="evidence" value="ECO:0007669"/>
    <property type="project" value="InterPro"/>
</dbReference>
<feature type="transmembrane region" description="Helical" evidence="4">
    <location>
        <begin position="559"/>
        <end position="581"/>
    </location>
</feature>
<accession>A0A2P6V9S5</accession>
<evidence type="ECO:0000256" key="3">
    <source>
        <dbReference type="SAM" id="MobiDB-lite"/>
    </source>
</evidence>
<proteinExistence type="predicted"/>
<dbReference type="Pfam" id="PF00481">
    <property type="entry name" value="PP2C"/>
    <property type="match status" value="1"/>
</dbReference>
<dbReference type="InterPro" id="IPR036457">
    <property type="entry name" value="PPM-type-like_dom_sf"/>
</dbReference>
<dbReference type="EMBL" id="LHPF02000017">
    <property type="protein sequence ID" value="PSC70842.1"/>
    <property type="molecule type" value="Genomic_DNA"/>
</dbReference>
<dbReference type="PROSITE" id="PS51746">
    <property type="entry name" value="PPM_2"/>
    <property type="match status" value="1"/>
</dbReference>
<comment type="subcellular location">
    <subcellularLocation>
        <location evidence="1">Cytoplasm</location>
        <location evidence="1">Cytoskeleton</location>
        <location evidence="1">Cilium axoneme</location>
    </subcellularLocation>
</comment>
<feature type="domain" description="PPM-type phosphatase" evidence="5">
    <location>
        <begin position="41"/>
        <end position="321"/>
    </location>
</feature>
<evidence type="ECO:0000313" key="6">
    <source>
        <dbReference type="EMBL" id="PSC70842.1"/>
    </source>
</evidence>
<dbReference type="SMART" id="SM00331">
    <property type="entry name" value="PP2C_SIG"/>
    <property type="match status" value="1"/>
</dbReference>
<keyword evidence="2" id="KW-0433">Leucine-rich repeat</keyword>
<feature type="compositionally biased region" description="Low complexity" evidence="3">
    <location>
        <begin position="701"/>
        <end position="710"/>
    </location>
</feature>
<dbReference type="SUPFAM" id="SSF81606">
    <property type="entry name" value="PP2C-like"/>
    <property type="match status" value="1"/>
</dbReference>
<feature type="region of interest" description="Disordered" evidence="3">
    <location>
        <begin position="678"/>
        <end position="800"/>
    </location>
</feature>
<dbReference type="InterPro" id="IPR015655">
    <property type="entry name" value="PP2C"/>
</dbReference>
<protein>
    <submittedName>
        <fullName evidence="6">Phosphatase 2C</fullName>
    </submittedName>
</protein>
<dbReference type="InterPro" id="IPR013210">
    <property type="entry name" value="LRR_N_plant-typ"/>
</dbReference>
<dbReference type="Proteomes" id="UP000239649">
    <property type="component" value="Unassembled WGS sequence"/>
</dbReference>
<name>A0A2P6V9S5_9CHLO</name>
<keyword evidence="4" id="KW-0472">Membrane</keyword>
<sequence>MGASVSSEASAASRQAKLEAKLVSKYGLQSGACQRPDGEVDAGWATLRGKRAMQEDTLYCAFHHEDGMDVGAFGVFDGHGGPAASRYVRDHLFKNLLAHEAFARNLGKAVEDAYMETDQEYCELDSKKQQDDGTTAVTAVLVGKKLVIAHVGDSRAVLSRGNAALALSQDHKPARQDEQARIESAGGTVVWAGTWRVSGVLAVSRSFGNRQLKRYVIPHPEICEVLLGDQHEVLVLASDGLWDAMSNEEATRLAQKHRASGAQAAARALAQQRWPVMPLALLAIAWLAVLAGGAAGAPAEAPALADNGTAATDVAAMLALRASLTNLPSTWYTSNDPCWDASSSSEAAPVPWTGVTCSDGAPQRVRALNLSCTPLCYTLGGTLPAELAGASALEIISLQSNRISGTLPPEWGALVSLQMLLLGDNRIAGPLPANWSSMASAGVVELSMNRLTGVLPASWGNMSQVNFITVATNMLGGELPPEWGRLRSLRFLSLAENEFWGPLPSQWRSLTNLTRLSIAWMCGICGVSPFSPLQPVYINYEGSSFTWHCSNSNCSSVPLGFIGQAVIIAAIALLLATACVWRRVHMARRRLAGLRGGESSSGGASEPGEVRDERPAAPPVVVLMPDQQFCTARTDTEWAAALAAASVAEQADKGGGGGGGDGDAAQGQRRWWARIWPRAQRQQQQQQQGGVQLAAVPGPPASGAGPVRAVSEQGRREGSSQASLQADAEAAQARQHRRPLRRHSVEGSGRGAATGAAAAPPPVSTRRASVDDPLQQAAARRQHSPRRGSQRSRRRPMVPLYDLDLSLATAGSGDDLVAQQAGDAGEQPAAEGQPWPAGAARRGTA</sequence>
<dbReference type="Gene3D" id="3.80.10.10">
    <property type="entry name" value="Ribonuclease Inhibitor"/>
    <property type="match status" value="1"/>
</dbReference>
<organism evidence="6 7">
    <name type="scientific">Micractinium conductrix</name>
    <dbReference type="NCBI Taxonomy" id="554055"/>
    <lineage>
        <taxon>Eukaryota</taxon>
        <taxon>Viridiplantae</taxon>
        <taxon>Chlorophyta</taxon>
        <taxon>core chlorophytes</taxon>
        <taxon>Trebouxiophyceae</taxon>
        <taxon>Chlorellales</taxon>
        <taxon>Chlorellaceae</taxon>
        <taxon>Chlorella clade</taxon>
        <taxon>Micractinium</taxon>
    </lineage>
</organism>
<dbReference type="Pfam" id="PF00560">
    <property type="entry name" value="LRR_1"/>
    <property type="match status" value="1"/>
</dbReference>
<keyword evidence="4" id="KW-0812">Transmembrane</keyword>
<dbReference type="PANTHER" id="PTHR47992">
    <property type="entry name" value="PROTEIN PHOSPHATASE"/>
    <property type="match status" value="1"/>
</dbReference>
<dbReference type="CDD" id="cd00143">
    <property type="entry name" value="PP2Cc"/>
    <property type="match status" value="1"/>
</dbReference>
<evidence type="ECO:0000256" key="2">
    <source>
        <dbReference type="ARBA" id="ARBA00022614"/>
    </source>
</evidence>
<dbReference type="AlphaFoldDB" id="A0A2P6V9S5"/>
<dbReference type="Gene3D" id="3.60.40.10">
    <property type="entry name" value="PPM-type phosphatase domain"/>
    <property type="match status" value="1"/>
</dbReference>
<evidence type="ECO:0000256" key="4">
    <source>
        <dbReference type="SAM" id="Phobius"/>
    </source>
</evidence>
<dbReference type="Pfam" id="PF08263">
    <property type="entry name" value="LRRNT_2"/>
    <property type="match status" value="1"/>
</dbReference>
<feature type="compositionally biased region" description="Low complexity" evidence="3">
    <location>
        <begin position="719"/>
        <end position="733"/>
    </location>
</feature>
<reference evidence="6 7" key="1">
    <citation type="journal article" date="2018" name="Plant J.">
        <title>Genome sequences of Chlorella sorokiniana UTEX 1602 and Micractinium conductrix SAG 241.80: implications to maltose excretion by a green alga.</title>
        <authorList>
            <person name="Arriola M.B."/>
            <person name="Velmurugan N."/>
            <person name="Zhang Y."/>
            <person name="Plunkett M.H."/>
            <person name="Hondzo H."/>
            <person name="Barney B.M."/>
        </authorList>
    </citation>
    <scope>NUCLEOTIDE SEQUENCE [LARGE SCALE GENOMIC DNA]</scope>
    <source>
        <strain evidence="6 7">SAG 241.80</strain>
    </source>
</reference>